<keyword evidence="3" id="KW-1185">Reference proteome</keyword>
<sequence length="160" mass="18042">MRPLGPPCARGEFVPIKIYFISSCNIPFATALTRPAPVGGRAAPRSLRHTKKKKFPGNKRKELKAKPRAALGRIFRSISFAPLSHLRDISSLRYPIKPSLVIARELSVAQVSMYVDRPFMIKAPSLATVYNWLNEFKRGRNNLTNDLRERRPKTLVLCGS</sequence>
<name>A0A4C1YPS7_EUMVA</name>
<feature type="compositionally biased region" description="Basic residues" evidence="1">
    <location>
        <begin position="46"/>
        <end position="62"/>
    </location>
</feature>
<protein>
    <submittedName>
        <fullName evidence="2">Uncharacterized protein</fullName>
    </submittedName>
</protein>
<gene>
    <name evidence="2" type="ORF">EVAR_66297_1</name>
</gene>
<dbReference type="EMBL" id="BGZK01001363">
    <property type="protein sequence ID" value="GBP78266.1"/>
    <property type="molecule type" value="Genomic_DNA"/>
</dbReference>
<organism evidence="2 3">
    <name type="scientific">Eumeta variegata</name>
    <name type="common">Bagworm moth</name>
    <name type="synonym">Eumeta japonica</name>
    <dbReference type="NCBI Taxonomy" id="151549"/>
    <lineage>
        <taxon>Eukaryota</taxon>
        <taxon>Metazoa</taxon>
        <taxon>Ecdysozoa</taxon>
        <taxon>Arthropoda</taxon>
        <taxon>Hexapoda</taxon>
        <taxon>Insecta</taxon>
        <taxon>Pterygota</taxon>
        <taxon>Neoptera</taxon>
        <taxon>Endopterygota</taxon>
        <taxon>Lepidoptera</taxon>
        <taxon>Glossata</taxon>
        <taxon>Ditrysia</taxon>
        <taxon>Tineoidea</taxon>
        <taxon>Psychidae</taxon>
        <taxon>Oiketicinae</taxon>
        <taxon>Eumeta</taxon>
    </lineage>
</organism>
<proteinExistence type="predicted"/>
<dbReference type="Proteomes" id="UP000299102">
    <property type="component" value="Unassembled WGS sequence"/>
</dbReference>
<reference evidence="2 3" key="1">
    <citation type="journal article" date="2019" name="Commun. Biol.">
        <title>The bagworm genome reveals a unique fibroin gene that provides high tensile strength.</title>
        <authorList>
            <person name="Kono N."/>
            <person name="Nakamura H."/>
            <person name="Ohtoshi R."/>
            <person name="Tomita M."/>
            <person name="Numata K."/>
            <person name="Arakawa K."/>
        </authorList>
    </citation>
    <scope>NUCLEOTIDE SEQUENCE [LARGE SCALE GENOMIC DNA]</scope>
</reference>
<dbReference type="AlphaFoldDB" id="A0A4C1YPS7"/>
<evidence type="ECO:0000256" key="1">
    <source>
        <dbReference type="SAM" id="MobiDB-lite"/>
    </source>
</evidence>
<evidence type="ECO:0000313" key="2">
    <source>
        <dbReference type="EMBL" id="GBP78266.1"/>
    </source>
</evidence>
<evidence type="ECO:0000313" key="3">
    <source>
        <dbReference type="Proteomes" id="UP000299102"/>
    </source>
</evidence>
<comment type="caution">
    <text evidence="2">The sequence shown here is derived from an EMBL/GenBank/DDBJ whole genome shotgun (WGS) entry which is preliminary data.</text>
</comment>
<accession>A0A4C1YPS7</accession>
<feature type="region of interest" description="Disordered" evidence="1">
    <location>
        <begin position="39"/>
        <end position="62"/>
    </location>
</feature>